<dbReference type="InterPro" id="IPR040451">
    <property type="entry name" value="GH81_N"/>
</dbReference>
<comment type="similarity">
    <text evidence="2">Belongs to the glycosyl hydrolase 81 family.</text>
</comment>
<evidence type="ECO:0000259" key="10">
    <source>
        <dbReference type="Pfam" id="PF17652"/>
    </source>
</evidence>
<accession>A0A059ARS6</accession>
<dbReference type="PANTHER" id="PTHR31983:SF0">
    <property type="entry name" value="GLUCAN ENDO-1,3-BETA-D-GLUCOSIDASE 2"/>
    <property type="match status" value="1"/>
</dbReference>
<dbReference type="Pfam" id="PF03639">
    <property type="entry name" value="Glyco_hydro_81"/>
    <property type="match status" value="1"/>
</dbReference>
<evidence type="ECO:0000313" key="11">
    <source>
        <dbReference type="EMBL" id="KCW56386.1"/>
    </source>
</evidence>
<dbReference type="Pfam" id="PF17652">
    <property type="entry name" value="Glyco_hydro81C"/>
    <property type="match status" value="1"/>
</dbReference>
<dbReference type="Gramene" id="KCW56386">
    <property type="protein sequence ID" value="KCW56386"/>
    <property type="gene ID" value="EUGRSUZ_I02114"/>
</dbReference>
<dbReference type="PROSITE" id="PS52008">
    <property type="entry name" value="GH81"/>
    <property type="match status" value="1"/>
</dbReference>
<organism evidence="11">
    <name type="scientific">Eucalyptus grandis</name>
    <name type="common">Flooded gum</name>
    <dbReference type="NCBI Taxonomy" id="71139"/>
    <lineage>
        <taxon>Eukaryota</taxon>
        <taxon>Viridiplantae</taxon>
        <taxon>Streptophyta</taxon>
        <taxon>Embryophyta</taxon>
        <taxon>Tracheophyta</taxon>
        <taxon>Spermatophyta</taxon>
        <taxon>Magnoliopsida</taxon>
        <taxon>eudicotyledons</taxon>
        <taxon>Gunneridae</taxon>
        <taxon>Pentapetalae</taxon>
        <taxon>rosids</taxon>
        <taxon>malvids</taxon>
        <taxon>Myrtales</taxon>
        <taxon>Myrtaceae</taxon>
        <taxon>Myrtoideae</taxon>
        <taxon>Eucalypteae</taxon>
        <taxon>Eucalyptus</taxon>
    </lineage>
</organism>
<dbReference type="GO" id="GO:0000272">
    <property type="term" value="P:polysaccharide catabolic process"/>
    <property type="evidence" value="ECO:0007669"/>
    <property type="project" value="UniProtKB-KW"/>
</dbReference>
<dbReference type="EMBL" id="KK198761">
    <property type="protein sequence ID" value="KCW56386.1"/>
    <property type="molecule type" value="Genomic_DNA"/>
</dbReference>
<evidence type="ECO:0000256" key="3">
    <source>
        <dbReference type="ARBA" id="ARBA00012780"/>
    </source>
</evidence>
<dbReference type="PANTHER" id="PTHR31983">
    <property type="entry name" value="ENDO-1,3(4)-BETA-GLUCANASE 1"/>
    <property type="match status" value="1"/>
</dbReference>
<dbReference type="InParanoid" id="A0A059ARS6"/>
<dbReference type="InterPro" id="IPR040720">
    <property type="entry name" value="GH81_C"/>
</dbReference>
<keyword evidence="8" id="KW-0624">Polysaccharide degradation</keyword>
<dbReference type="AlphaFoldDB" id="A0A059ARS6"/>
<sequence>MATKLSTSTPTSPSSVFVSSFLASPLPPFCAKSSMLTSPSLPSQAMILRTTHLRRLCRVIRIAYLPDGGSFSKEVLDKFSSSYALSGDALLIRPFCLEYKWEKRGWGDLLMLAHPLHVRLLSHEDCHVTVLEDFKYRIIDGDLVGVVGDSWVLRSNPVSVTWHSIRGIREESHNEIIQALRRDVASLDPATLTTISSYFYGKLMARAARLALIAEEVCYPKVIPTIEKYLKSTIERWLEGTFSGNGFLYDAKWGGIITKLGSTNPGEDLGFGLYNAHHYHLGYFLYAIAVLAKVDPAWGRKYRPQAYSLMVDFMNLGRRSNSKSPRLRCFNLYKLHSWAGGLIEFADGWNQESTSEAVNAYYSAALMGLAYGDTHLVVVGLTLAAMEIQVAQTWWHVREDHNLYKEDFTRENRVVGVLWANKTDSGLWFADRSGEIVLFSDVQFTKQLVDWMYSALNKEGIEGWRGFLRAERFDDGNFFSNLLWWIHSRGDDEEMGYKDGGKYCWFGHYCH</sequence>
<dbReference type="OMA" id="SHEDCHV"/>
<evidence type="ECO:0000259" key="9">
    <source>
        <dbReference type="Pfam" id="PF03639"/>
    </source>
</evidence>
<evidence type="ECO:0000256" key="5">
    <source>
        <dbReference type="ARBA" id="ARBA00023277"/>
    </source>
</evidence>
<evidence type="ECO:0000256" key="6">
    <source>
        <dbReference type="ARBA" id="ARBA00023295"/>
    </source>
</evidence>
<dbReference type="GO" id="GO:0052861">
    <property type="term" value="F:endo-1,3(4)-beta-glucanase activity"/>
    <property type="evidence" value="ECO:0007669"/>
    <property type="project" value="InterPro"/>
</dbReference>
<keyword evidence="6" id="KW-0326">Glycosidase</keyword>
<reference evidence="11" key="1">
    <citation type="submission" date="2013-07" db="EMBL/GenBank/DDBJ databases">
        <title>The genome of Eucalyptus grandis.</title>
        <authorList>
            <person name="Schmutz J."/>
            <person name="Hayes R."/>
            <person name="Myburg A."/>
            <person name="Tuskan G."/>
            <person name="Grattapaglia D."/>
            <person name="Rokhsar D.S."/>
        </authorList>
    </citation>
    <scope>NUCLEOTIDE SEQUENCE</scope>
    <source>
        <tissue evidence="11">Leaf extractions</tissue>
    </source>
</reference>
<proteinExistence type="inferred from homology"/>
<name>A0A059ARS6_EUCGR</name>
<dbReference type="EC" id="3.2.1.39" evidence="3"/>
<dbReference type="InterPro" id="IPR005200">
    <property type="entry name" value="Endo-beta-glucanase"/>
</dbReference>
<feature type="domain" description="Glycosyl hydrolase family 81 N-terminal" evidence="9">
    <location>
        <begin position="57"/>
        <end position="162"/>
    </location>
</feature>
<evidence type="ECO:0000256" key="7">
    <source>
        <dbReference type="ARBA" id="ARBA00023316"/>
    </source>
</evidence>
<dbReference type="GO" id="GO:0071555">
    <property type="term" value="P:cell wall organization"/>
    <property type="evidence" value="ECO:0007669"/>
    <property type="project" value="UniProtKB-KW"/>
</dbReference>
<keyword evidence="4" id="KW-0378">Hydrolase</keyword>
<evidence type="ECO:0000256" key="1">
    <source>
        <dbReference type="ARBA" id="ARBA00000382"/>
    </source>
</evidence>
<feature type="domain" description="Glycosyl hydrolase family 81 C-terminal" evidence="10">
    <location>
        <begin position="168"/>
        <end position="434"/>
    </location>
</feature>
<gene>
    <name evidence="11" type="ORF">EUGRSUZ_I02114</name>
</gene>
<evidence type="ECO:0000256" key="2">
    <source>
        <dbReference type="ARBA" id="ARBA00010730"/>
    </source>
</evidence>
<comment type="catalytic activity">
    <reaction evidence="1">
        <text>Hydrolysis of (1-&gt;3)-beta-D-glucosidic linkages in (1-&gt;3)-beta-D-glucans.</text>
        <dbReference type="EC" id="3.2.1.39"/>
    </reaction>
</comment>
<evidence type="ECO:0000256" key="4">
    <source>
        <dbReference type="ARBA" id="ARBA00022801"/>
    </source>
</evidence>
<keyword evidence="7" id="KW-0961">Cell wall biogenesis/degradation</keyword>
<dbReference type="GO" id="GO:0042973">
    <property type="term" value="F:glucan endo-1,3-beta-D-glucosidase activity"/>
    <property type="evidence" value="ECO:0007669"/>
    <property type="project" value="UniProtKB-EC"/>
</dbReference>
<evidence type="ECO:0000256" key="8">
    <source>
        <dbReference type="ARBA" id="ARBA00023326"/>
    </source>
</evidence>
<protein>
    <recommendedName>
        <fullName evidence="3">glucan endo-1,3-beta-D-glucosidase</fullName>
        <ecNumber evidence="3">3.2.1.39</ecNumber>
    </recommendedName>
</protein>
<keyword evidence="5" id="KW-0119">Carbohydrate metabolism</keyword>